<keyword evidence="2" id="KW-0812">Transmembrane</keyword>
<dbReference type="RefSeq" id="WP_134466864.1">
    <property type="nucleotide sequence ID" value="NZ_SNVI01000008.1"/>
</dbReference>
<accession>A0A4Y8MHP0</accession>
<keyword evidence="1" id="KW-0175">Coiled coil</keyword>
<comment type="caution">
    <text evidence="3">The sequence shown here is derived from an EMBL/GenBank/DDBJ whole genome shotgun (WGS) entry which is preliminary data.</text>
</comment>
<gene>
    <name evidence="3" type="ORF">E2553_45840</name>
</gene>
<evidence type="ECO:0000256" key="1">
    <source>
        <dbReference type="SAM" id="Coils"/>
    </source>
</evidence>
<organism evidence="3 4">
    <name type="scientific">Paraburkholderia dipogonis</name>
    <dbReference type="NCBI Taxonomy" id="1211383"/>
    <lineage>
        <taxon>Bacteria</taxon>
        <taxon>Pseudomonadati</taxon>
        <taxon>Pseudomonadota</taxon>
        <taxon>Betaproteobacteria</taxon>
        <taxon>Burkholderiales</taxon>
        <taxon>Burkholderiaceae</taxon>
        <taxon>Paraburkholderia</taxon>
    </lineage>
</organism>
<sequence>MNFLSTRMKFSQRATLSILTIAVLTSTATIGLAGFQLQPQRAAVGVVIDTAIVSELTGVADAIRDMPPALRSGVLARHDVGSEQALAQSLAAQRANLAAAERERAEEIAVRDKRAIWLIGLAVFNTFIMAVGAISLFDAYGTKRRHARP</sequence>
<evidence type="ECO:0000313" key="4">
    <source>
        <dbReference type="Proteomes" id="UP000297385"/>
    </source>
</evidence>
<name>A0A4Y8MHP0_9BURK</name>
<feature type="coiled-coil region" evidence="1">
    <location>
        <begin position="83"/>
        <end position="110"/>
    </location>
</feature>
<dbReference type="EMBL" id="SNVI01000008">
    <property type="protein sequence ID" value="TFE36951.1"/>
    <property type="molecule type" value="Genomic_DNA"/>
</dbReference>
<dbReference type="AlphaFoldDB" id="A0A4Y8MHP0"/>
<keyword evidence="2" id="KW-1133">Transmembrane helix</keyword>
<evidence type="ECO:0000256" key="2">
    <source>
        <dbReference type="SAM" id="Phobius"/>
    </source>
</evidence>
<proteinExistence type="predicted"/>
<dbReference type="Proteomes" id="UP000297385">
    <property type="component" value="Unassembled WGS sequence"/>
</dbReference>
<keyword evidence="2" id="KW-0472">Membrane</keyword>
<reference evidence="3 4" key="1">
    <citation type="submission" date="2019-03" db="EMBL/GenBank/DDBJ databases">
        <title>Complete Genome Sequence of Paraburkholderia dipogonis ICMP 19430T, a Nitrogen-fixing Symbiont of the South African Invasive Legume Dipogon lignosus in New Zealand.</title>
        <authorList>
            <person name="De Meyer S.E."/>
        </authorList>
    </citation>
    <scope>NUCLEOTIDE SEQUENCE [LARGE SCALE GENOMIC DNA]</scope>
    <source>
        <strain evidence="3 4">ICMP 19430</strain>
    </source>
</reference>
<protein>
    <submittedName>
        <fullName evidence="3">Uncharacterized protein</fullName>
    </submittedName>
</protein>
<feature type="transmembrane region" description="Helical" evidence="2">
    <location>
        <begin position="115"/>
        <end position="140"/>
    </location>
</feature>
<evidence type="ECO:0000313" key="3">
    <source>
        <dbReference type="EMBL" id="TFE36951.1"/>
    </source>
</evidence>